<evidence type="ECO:0000256" key="6">
    <source>
        <dbReference type="ARBA" id="ARBA00023136"/>
    </source>
</evidence>
<reference evidence="9" key="1">
    <citation type="submission" date="2016-11" db="EMBL/GenBank/DDBJ databases">
        <authorList>
            <person name="Varghese N."/>
            <person name="Submissions S."/>
        </authorList>
    </citation>
    <scope>NUCLEOTIDE SEQUENCE [LARGE SCALE GENOMIC DNA]</scope>
    <source>
        <strain evidence="9">DSM 29327</strain>
    </source>
</reference>
<organism evidence="8 9">
    <name type="scientific">Roseovarius marisflavi</name>
    <dbReference type="NCBI Taxonomy" id="1054996"/>
    <lineage>
        <taxon>Bacteria</taxon>
        <taxon>Pseudomonadati</taxon>
        <taxon>Pseudomonadota</taxon>
        <taxon>Alphaproteobacteria</taxon>
        <taxon>Rhodobacterales</taxon>
        <taxon>Roseobacteraceae</taxon>
        <taxon>Roseovarius</taxon>
    </lineage>
</organism>
<comment type="subcellular location">
    <subcellularLocation>
        <location evidence="1">Cell membrane</location>
        <topology evidence="1">Multi-pass membrane protein</topology>
    </subcellularLocation>
</comment>
<keyword evidence="6" id="KW-0472">Membrane</keyword>
<dbReference type="EMBL" id="FRBN01000032">
    <property type="protein sequence ID" value="SHL72785.1"/>
    <property type="molecule type" value="Genomic_DNA"/>
</dbReference>
<evidence type="ECO:0000313" key="9">
    <source>
        <dbReference type="Proteomes" id="UP000184191"/>
    </source>
</evidence>
<evidence type="ECO:0000259" key="7">
    <source>
        <dbReference type="Pfam" id="PF00528"/>
    </source>
</evidence>
<evidence type="ECO:0000256" key="2">
    <source>
        <dbReference type="ARBA" id="ARBA00022448"/>
    </source>
</evidence>
<dbReference type="PANTHER" id="PTHR43163">
    <property type="entry name" value="DIPEPTIDE TRANSPORT SYSTEM PERMEASE PROTEIN DPPB-RELATED"/>
    <property type="match status" value="1"/>
</dbReference>
<dbReference type="CDD" id="cd06261">
    <property type="entry name" value="TM_PBP2"/>
    <property type="match status" value="1"/>
</dbReference>
<dbReference type="GO" id="GO:0055085">
    <property type="term" value="P:transmembrane transport"/>
    <property type="evidence" value="ECO:0007669"/>
    <property type="project" value="InterPro"/>
</dbReference>
<evidence type="ECO:0000256" key="3">
    <source>
        <dbReference type="ARBA" id="ARBA00022475"/>
    </source>
</evidence>
<dbReference type="PANTHER" id="PTHR43163:SF6">
    <property type="entry name" value="DIPEPTIDE TRANSPORT SYSTEM PERMEASE PROTEIN DPPB-RELATED"/>
    <property type="match status" value="1"/>
</dbReference>
<keyword evidence="9" id="KW-1185">Reference proteome</keyword>
<name>A0A1M7D044_9RHOB</name>
<accession>A0A1M7D044</accession>
<dbReference type="Proteomes" id="UP000184191">
    <property type="component" value="Unassembled WGS sequence"/>
</dbReference>
<keyword evidence="3" id="KW-1003">Cell membrane</keyword>
<dbReference type="STRING" id="1054996.SAMN05444414_13230"/>
<proteinExistence type="predicted"/>
<evidence type="ECO:0000313" key="8">
    <source>
        <dbReference type="EMBL" id="SHL72785.1"/>
    </source>
</evidence>
<dbReference type="Gene3D" id="1.10.3720.10">
    <property type="entry name" value="MetI-like"/>
    <property type="match status" value="1"/>
</dbReference>
<evidence type="ECO:0000256" key="4">
    <source>
        <dbReference type="ARBA" id="ARBA00022692"/>
    </source>
</evidence>
<feature type="domain" description="ABC transmembrane type-1" evidence="7">
    <location>
        <begin position="32"/>
        <end position="102"/>
    </location>
</feature>
<dbReference type="InterPro" id="IPR035906">
    <property type="entry name" value="MetI-like_sf"/>
</dbReference>
<dbReference type="Pfam" id="PF00528">
    <property type="entry name" value="BPD_transp_1"/>
    <property type="match status" value="1"/>
</dbReference>
<protein>
    <submittedName>
        <fullName evidence="8">Binding-protein-dependent transport system inner membrane component</fullName>
    </submittedName>
</protein>
<evidence type="ECO:0000256" key="5">
    <source>
        <dbReference type="ARBA" id="ARBA00022989"/>
    </source>
</evidence>
<dbReference type="InterPro" id="IPR000515">
    <property type="entry name" value="MetI-like"/>
</dbReference>
<keyword evidence="5" id="KW-1133">Transmembrane helix</keyword>
<keyword evidence="2" id="KW-0813">Transport</keyword>
<evidence type="ECO:0000256" key="1">
    <source>
        <dbReference type="ARBA" id="ARBA00004651"/>
    </source>
</evidence>
<dbReference type="AlphaFoldDB" id="A0A1M7D044"/>
<dbReference type="GO" id="GO:0005886">
    <property type="term" value="C:plasma membrane"/>
    <property type="evidence" value="ECO:0007669"/>
    <property type="project" value="UniProtKB-SubCell"/>
</dbReference>
<sequence>MIVILSVQLGQLPSTYGTTLVVVDRARFKLQLMRVMVLALQTTAQISRFMRASMLDILSQDYLRTARANDLSEITVVMVHVLRHSMIPVITVIALDVPQIFGVADRTFQHYRRCPLSRA</sequence>
<keyword evidence="4" id="KW-0812">Transmembrane</keyword>
<gene>
    <name evidence="8" type="ORF">SAMN05444414_13230</name>
</gene>